<dbReference type="EMBL" id="BGPR01000027">
    <property type="protein sequence ID" value="GBL81959.1"/>
    <property type="molecule type" value="Genomic_DNA"/>
</dbReference>
<evidence type="ECO:0000313" key="2">
    <source>
        <dbReference type="Proteomes" id="UP000499080"/>
    </source>
</evidence>
<proteinExistence type="predicted"/>
<accession>A0A4Y2ARS3</accession>
<protein>
    <submittedName>
        <fullName evidence="1">Uncharacterized protein</fullName>
    </submittedName>
</protein>
<dbReference type="Proteomes" id="UP000499080">
    <property type="component" value="Unassembled WGS sequence"/>
</dbReference>
<name>A0A4Y2ARS3_ARAVE</name>
<dbReference type="OrthoDB" id="6819561at2759"/>
<keyword evidence="2" id="KW-1185">Reference proteome</keyword>
<gene>
    <name evidence="1" type="ORF">AVEN_50544_1</name>
</gene>
<dbReference type="AlphaFoldDB" id="A0A4Y2ARS3"/>
<comment type="caution">
    <text evidence="1">The sequence shown here is derived from an EMBL/GenBank/DDBJ whole genome shotgun (WGS) entry which is preliminary data.</text>
</comment>
<reference evidence="1 2" key="1">
    <citation type="journal article" date="2019" name="Sci. Rep.">
        <title>Orb-weaving spider Araneus ventricosus genome elucidates the spidroin gene catalogue.</title>
        <authorList>
            <person name="Kono N."/>
            <person name="Nakamura H."/>
            <person name="Ohtoshi R."/>
            <person name="Moran D.A.P."/>
            <person name="Shinohara A."/>
            <person name="Yoshida Y."/>
            <person name="Fujiwara M."/>
            <person name="Mori M."/>
            <person name="Tomita M."/>
            <person name="Arakawa K."/>
        </authorList>
    </citation>
    <scope>NUCLEOTIDE SEQUENCE [LARGE SCALE GENOMIC DNA]</scope>
</reference>
<evidence type="ECO:0000313" key="1">
    <source>
        <dbReference type="EMBL" id="GBL81959.1"/>
    </source>
</evidence>
<sequence length="173" mass="19684">METKSQKLVLVILKKAWTSNLRAIFSPMEIPQQIFHHQYLRRPHPLKHVPVMVKGRGSNRKHYSSFSGYGQGKGCPFQNHKEGSIYVSKDRTSWTVTSASHTRVGKYGAQIVLKEIPGPTSYTKRNAGENVSSAWRLFMDESMLRHIKKCTGAEAVLNNEENWAVSLEELMLL</sequence>
<organism evidence="1 2">
    <name type="scientific">Araneus ventricosus</name>
    <name type="common">Orbweaver spider</name>
    <name type="synonym">Epeira ventricosa</name>
    <dbReference type="NCBI Taxonomy" id="182803"/>
    <lineage>
        <taxon>Eukaryota</taxon>
        <taxon>Metazoa</taxon>
        <taxon>Ecdysozoa</taxon>
        <taxon>Arthropoda</taxon>
        <taxon>Chelicerata</taxon>
        <taxon>Arachnida</taxon>
        <taxon>Araneae</taxon>
        <taxon>Araneomorphae</taxon>
        <taxon>Entelegynae</taxon>
        <taxon>Araneoidea</taxon>
        <taxon>Araneidae</taxon>
        <taxon>Araneus</taxon>
    </lineage>
</organism>